<evidence type="ECO:0000313" key="5">
    <source>
        <dbReference type="Proteomes" id="UP000469215"/>
    </source>
</evidence>
<dbReference type="InterPro" id="IPR001110">
    <property type="entry name" value="UPF0012_CS"/>
</dbReference>
<protein>
    <submittedName>
        <fullName evidence="4">Carbon-nitrogen hydrolase</fullName>
    </submittedName>
</protein>
<feature type="domain" description="CN hydrolase" evidence="3">
    <location>
        <begin position="1"/>
        <end position="282"/>
    </location>
</feature>
<dbReference type="InterPro" id="IPR036526">
    <property type="entry name" value="C-N_Hydrolase_sf"/>
</dbReference>
<name>A0A6N9H5W0_9MICO</name>
<dbReference type="Pfam" id="PF00795">
    <property type="entry name" value="CN_hydrolase"/>
    <property type="match status" value="1"/>
</dbReference>
<evidence type="ECO:0000259" key="3">
    <source>
        <dbReference type="PROSITE" id="PS50263"/>
    </source>
</evidence>
<dbReference type="GO" id="GO:0050126">
    <property type="term" value="F:N-carbamoylputrescine amidase activity"/>
    <property type="evidence" value="ECO:0007669"/>
    <property type="project" value="TreeGrafter"/>
</dbReference>
<dbReference type="InterPro" id="IPR003010">
    <property type="entry name" value="C-N_Hydrolase"/>
</dbReference>
<proteinExistence type="inferred from homology"/>
<dbReference type="Gene3D" id="3.60.110.10">
    <property type="entry name" value="Carbon-nitrogen hydrolase"/>
    <property type="match status" value="1"/>
</dbReference>
<evidence type="ECO:0000256" key="2">
    <source>
        <dbReference type="ARBA" id="ARBA00022801"/>
    </source>
</evidence>
<dbReference type="EMBL" id="WWEQ01000010">
    <property type="protein sequence ID" value="MYM19136.1"/>
    <property type="molecule type" value="Genomic_DNA"/>
</dbReference>
<comment type="caution">
    <text evidence="4">The sequence shown here is derived from an EMBL/GenBank/DDBJ whole genome shotgun (WGS) entry which is preliminary data.</text>
</comment>
<gene>
    <name evidence="4" type="ORF">GSY69_03905</name>
</gene>
<keyword evidence="5" id="KW-1185">Reference proteome</keyword>
<accession>A0A6N9H5W0</accession>
<dbReference type="AlphaFoldDB" id="A0A6N9H5W0"/>
<reference evidence="4 5" key="1">
    <citation type="submission" date="2020-01" db="EMBL/GenBank/DDBJ databases">
        <authorList>
            <person name="Deng T."/>
        </authorList>
    </citation>
    <scope>NUCLEOTIDE SEQUENCE [LARGE SCALE GENOMIC DNA]</scope>
    <source>
        <strain evidence="4 5">5221</strain>
    </source>
</reference>
<dbReference type="InterPro" id="IPR050345">
    <property type="entry name" value="Aliph_Amidase/BUP"/>
</dbReference>
<evidence type="ECO:0000313" key="4">
    <source>
        <dbReference type="EMBL" id="MYM19136.1"/>
    </source>
</evidence>
<dbReference type="GO" id="GO:0033388">
    <property type="term" value="P:putrescine biosynthetic process from arginine"/>
    <property type="evidence" value="ECO:0007669"/>
    <property type="project" value="TreeGrafter"/>
</dbReference>
<dbReference type="SUPFAM" id="SSF56317">
    <property type="entry name" value="Carbon-nitrogen hydrolase"/>
    <property type="match status" value="1"/>
</dbReference>
<comment type="similarity">
    <text evidence="1">Belongs to the carbon-nitrogen hydrolase superfamily. NIT1/NIT2 family.</text>
</comment>
<dbReference type="Proteomes" id="UP000469215">
    <property type="component" value="Unassembled WGS sequence"/>
</dbReference>
<sequence length="308" mass="32055">MTAVTVAQLPIRIGEPEHNRSLIAAAVRSAPPGIVVLPELANSGYCFRSPAEARGLAEDLDGPTVALLAQLAAQTGSTLVCSLAITAASAAEAGLAFAGHPAHALAGSEEPGHEAPGAEPRDAAGCIVNVGVVVEAGGVVGAYPKAHLWAREAEFFAPGAMPPAMVASQFGRLALMVCYDLEFPEWTRMAALAGADLIVAPVNWPLEGRPAGERAIEQVVVQAAARTSRVAIAVCDRTGAERLGEDVGSEWVGGSILVGQDGYPLTKPAYGQEAQLSAEVDLFASRDKALGPFNDTLRDRRPELYRFD</sequence>
<evidence type="ECO:0000256" key="1">
    <source>
        <dbReference type="ARBA" id="ARBA00010613"/>
    </source>
</evidence>
<dbReference type="PROSITE" id="PS50263">
    <property type="entry name" value="CN_HYDROLASE"/>
    <property type="match status" value="1"/>
</dbReference>
<dbReference type="PANTHER" id="PTHR43674">
    <property type="entry name" value="NITRILASE C965.09-RELATED"/>
    <property type="match status" value="1"/>
</dbReference>
<dbReference type="PROSITE" id="PS01227">
    <property type="entry name" value="UPF0012"/>
    <property type="match status" value="1"/>
</dbReference>
<keyword evidence="2 4" id="KW-0378">Hydrolase</keyword>
<dbReference type="RefSeq" id="WP_160952571.1">
    <property type="nucleotide sequence ID" value="NZ_WWEQ01000010.1"/>
</dbReference>
<organism evidence="4 5">
    <name type="scientific">Brevibacterium rongguiense</name>
    <dbReference type="NCBI Taxonomy" id="2695267"/>
    <lineage>
        <taxon>Bacteria</taxon>
        <taxon>Bacillati</taxon>
        <taxon>Actinomycetota</taxon>
        <taxon>Actinomycetes</taxon>
        <taxon>Micrococcales</taxon>
        <taxon>Brevibacteriaceae</taxon>
        <taxon>Brevibacterium</taxon>
    </lineage>
</organism>
<dbReference type="PANTHER" id="PTHR43674:SF2">
    <property type="entry name" value="BETA-UREIDOPROPIONASE"/>
    <property type="match status" value="1"/>
</dbReference>